<feature type="transmembrane region" description="Helical" evidence="1">
    <location>
        <begin position="6"/>
        <end position="25"/>
    </location>
</feature>
<sequence>MKNILARGGIEFLAVLLGITASLWIDKNQKINRIRNDG</sequence>
<keyword evidence="1" id="KW-0812">Transmembrane</keyword>
<name>A0A382FJ72_9ZZZZ</name>
<evidence type="ECO:0000313" key="2">
    <source>
        <dbReference type="EMBL" id="SVB62263.1"/>
    </source>
</evidence>
<keyword evidence="1" id="KW-1133">Transmembrane helix</keyword>
<reference evidence="2" key="1">
    <citation type="submission" date="2018-05" db="EMBL/GenBank/DDBJ databases">
        <authorList>
            <person name="Lanie J.A."/>
            <person name="Ng W.-L."/>
            <person name="Kazmierczak K.M."/>
            <person name="Andrzejewski T.M."/>
            <person name="Davidsen T.M."/>
            <person name="Wayne K.J."/>
            <person name="Tettelin H."/>
            <person name="Glass J.I."/>
            <person name="Rusch D."/>
            <person name="Podicherti R."/>
            <person name="Tsui H.-C.T."/>
            <person name="Winkler M.E."/>
        </authorList>
    </citation>
    <scope>NUCLEOTIDE SEQUENCE</scope>
</reference>
<gene>
    <name evidence="2" type="ORF">METZ01_LOCUS215117</name>
</gene>
<accession>A0A382FJ72</accession>
<dbReference type="AlphaFoldDB" id="A0A382FJ72"/>
<protein>
    <submittedName>
        <fullName evidence="2">Uncharacterized protein</fullName>
    </submittedName>
</protein>
<organism evidence="2">
    <name type="scientific">marine metagenome</name>
    <dbReference type="NCBI Taxonomy" id="408172"/>
    <lineage>
        <taxon>unclassified sequences</taxon>
        <taxon>metagenomes</taxon>
        <taxon>ecological metagenomes</taxon>
    </lineage>
</organism>
<evidence type="ECO:0000256" key="1">
    <source>
        <dbReference type="SAM" id="Phobius"/>
    </source>
</evidence>
<keyword evidence="1" id="KW-0472">Membrane</keyword>
<proteinExistence type="predicted"/>
<dbReference type="EMBL" id="UINC01049922">
    <property type="protein sequence ID" value="SVB62263.1"/>
    <property type="molecule type" value="Genomic_DNA"/>
</dbReference>